<dbReference type="PANTHER" id="PTHR43179">
    <property type="entry name" value="RHAMNOSYLTRANSFERASE WBBL"/>
    <property type="match status" value="1"/>
</dbReference>
<dbReference type="EMBL" id="JBHTII010000001">
    <property type="protein sequence ID" value="MFD0790145.1"/>
    <property type="molecule type" value="Genomic_DNA"/>
</dbReference>
<organism evidence="5 6">
    <name type="scientific">Microbacterium insulae</name>
    <dbReference type="NCBI Taxonomy" id="483014"/>
    <lineage>
        <taxon>Bacteria</taxon>
        <taxon>Bacillati</taxon>
        <taxon>Actinomycetota</taxon>
        <taxon>Actinomycetes</taxon>
        <taxon>Micrococcales</taxon>
        <taxon>Microbacteriaceae</taxon>
        <taxon>Microbacterium</taxon>
    </lineage>
</organism>
<proteinExistence type="inferred from homology"/>
<evidence type="ECO:0000256" key="1">
    <source>
        <dbReference type="ARBA" id="ARBA00004776"/>
    </source>
</evidence>
<reference evidence="6" key="1">
    <citation type="journal article" date="2019" name="Int. J. Syst. Evol. Microbiol.">
        <title>The Global Catalogue of Microorganisms (GCM) 10K type strain sequencing project: providing services to taxonomists for standard genome sequencing and annotation.</title>
        <authorList>
            <consortium name="The Broad Institute Genomics Platform"/>
            <consortium name="The Broad Institute Genome Sequencing Center for Infectious Disease"/>
            <person name="Wu L."/>
            <person name="Ma J."/>
        </authorList>
    </citation>
    <scope>NUCLEOTIDE SEQUENCE [LARGE SCALE GENOMIC DNA]</scope>
    <source>
        <strain evidence="6">CCUG 54523</strain>
    </source>
</reference>
<comment type="pathway">
    <text evidence="1">Cell wall biogenesis; cell wall polysaccharide biosynthesis.</text>
</comment>
<keyword evidence="3 5" id="KW-0328">Glycosyltransferase</keyword>
<dbReference type="RefSeq" id="WP_204977839.1">
    <property type="nucleotide sequence ID" value="NZ_JBHTII010000001.1"/>
</dbReference>
<accession>A0ABW3AHA5</accession>
<evidence type="ECO:0000313" key="5">
    <source>
        <dbReference type="EMBL" id="MFD0790145.1"/>
    </source>
</evidence>
<dbReference type="Pfam" id="PF13641">
    <property type="entry name" value="Glyco_tranf_2_3"/>
    <property type="match status" value="1"/>
</dbReference>
<evidence type="ECO:0000313" key="6">
    <source>
        <dbReference type="Proteomes" id="UP001597055"/>
    </source>
</evidence>
<dbReference type="PANTHER" id="PTHR43179:SF12">
    <property type="entry name" value="GALACTOFURANOSYLTRANSFERASE GLFT2"/>
    <property type="match status" value="1"/>
</dbReference>
<gene>
    <name evidence="5" type="ORF">ACFQ0P_07025</name>
</gene>
<evidence type="ECO:0000256" key="4">
    <source>
        <dbReference type="ARBA" id="ARBA00022679"/>
    </source>
</evidence>
<protein>
    <submittedName>
        <fullName evidence="5">Glycosyltransferase family 2 protein</fullName>
        <ecNumber evidence="5">2.4.-.-</ecNumber>
    </submittedName>
</protein>
<dbReference type="InterPro" id="IPR029044">
    <property type="entry name" value="Nucleotide-diphossugar_trans"/>
</dbReference>
<dbReference type="EC" id="2.4.-.-" evidence="5"/>
<keyword evidence="4 5" id="KW-0808">Transferase</keyword>
<dbReference type="Proteomes" id="UP001597055">
    <property type="component" value="Unassembled WGS sequence"/>
</dbReference>
<evidence type="ECO:0000256" key="2">
    <source>
        <dbReference type="ARBA" id="ARBA00006739"/>
    </source>
</evidence>
<dbReference type="GO" id="GO:0016757">
    <property type="term" value="F:glycosyltransferase activity"/>
    <property type="evidence" value="ECO:0007669"/>
    <property type="project" value="UniProtKB-KW"/>
</dbReference>
<name>A0ABW3AHA5_9MICO</name>
<comment type="caution">
    <text evidence="5">The sequence shown here is derived from an EMBL/GenBank/DDBJ whole genome shotgun (WGS) entry which is preliminary data.</text>
</comment>
<sequence>MTPARTAVLVVSYGSSEMVADNLRRTALPEGTLVVVVDNYTTDEERAAARALADREGWELVTPDRNLGFGAGMNAAARRAADSDAAAYVLLNPDAYLEGDGVARLAETVIADPDCVVAPLVVRPDGGHFSSEMELDLDSGSMRRIRDGRRYADSAMWLSGACFAISRAMWERLGGFDDDYFLYWEDVDLSVRAARAGAVLRVDDGVRAVHSAGGTQTDETRSAGKSPVYYFYNVRNRLVFAAQHLDARGQRRWARRAVPAAWEILMRGGRRQLLHPARTIVPAVRGTMSGLAYLRGSRRAARKRS</sequence>
<keyword evidence="6" id="KW-1185">Reference proteome</keyword>
<comment type="similarity">
    <text evidence="2">Belongs to the glycosyltransferase 2 family.</text>
</comment>
<dbReference type="SUPFAM" id="SSF53448">
    <property type="entry name" value="Nucleotide-diphospho-sugar transferases"/>
    <property type="match status" value="1"/>
</dbReference>
<dbReference type="Gene3D" id="3.90.550.10">
    <property type="entry name" value="Spore Coat Polysaccharide Biosynthesis Protein SpsA, Chain A"/>
    <property type="match status" value="1"/>
</dbReference>
<evidence type="ECO:0000256" key="3">
    <source>
        <dbReference type="ARBA" id="ARBA00022676"/>
    </source>
</evidence>